<dbReference type="Pfam" id="PF13635">
    <property type="entry name" value="DUF4143"/>
    <property type="match status" value="1"/>
</dbReference>
<dbReference type="InterPro" id="IPR041682">
    <property type="entry name" value="AAA_14"/>
</dbReference>
<dbReference type="PANTHER" id="PTHR43566:SF1">
    <property type="entry name" value="AAA+ ATPASE DOMAIN-CONTAINING PROTEIN"/>
    <property type="match status" value="1"/>
</dbReference>
<gene>
    <name evidence="3" type="ORF">A3H38_01145</name>
</gene>
<evidence type="ECO:0008006" key="5">
    <source>
        <dbReference type="Google" id="ProtNLM"/>
    </source>
</evidence>
<evidence type="ECO:0000313" key="3">
    <source>
        <dbReference type="EMBL" id="OGC05988.1"/>
    </source>
</evidence>
<dbReference type="Proteomes" id="UP000176938">
    <property type="component" value="Unassembled WGS sequence"/>
</dbReference>
<proteinExistence type="predicted"/>
<dbReference type="Gene3D" id="3.40.50.300">
    <property type="entry name" value="P-loop containing nucleotide triphosphate hydrolases"/>
    <property type="match status" value="1"/>
</dbReference>
<feature type="domain" description="AAA" evidence="1">
    <location>
        <begin position="21"/>
        <end position="146"/>
    </location>
</feature>
<accession>A0A1F4RCV6</accession>
<organism evidence="3 4">
    <name type="scientific">candidate division WOR-1 bacterium RIFCSPLOWO2_02_FULL_46_20</name>
    <dbReference type="NCBI Taxonomy" id="1802567"/>
    <lineage>
        <taxon>Bacteria</taxon>
        <taxon>Bacillati</taxon>
        <taxon>Saganbacteria</taxon>
    </lineage>
</organism>
<dbReference type="InterPro" id="IPR025420">
    <property type="entry name" value="DUF4143"/>
</dbReference>
<name>A0A1F4RCV6_UNCSA</name>
<comment type="caution">
    <text evidence="3">The sequence shown here is derived from an EMBL/GenBank/DDBJ whole genome shotgun (WGS) entry which is preliminary data.</text>
</comment>
<dbReference type="InterPro" id="IPR027417">
    <property type="entry name" value="P-loop_NTPase"/>
</dbReference>
<dbReference type="SUPFAM" id="SSF52980">
    <property type="entry name" value="Restriction endonuclease-like"/>
    <property type="match status" value="1"/>
</dbReference>
<protein>
    <recommendedName>
        <fullName evidence="5">ATPase</fullName>
    </recommendedName>
</protein>
<evidence type="ECO:0000259" key="1">
    <source>
        <dbReference type="Pfam" id="PF13173"/>
    </source>
</evidence>
<dbReference type="SUPFAM" id="SSF52540">
    <property type="entry name" value="P-loop containing nucleoside triphosphate hydrolases"/>
    <property type="match status" value="1"/>
</dbReference>
<evidence type="ECO:0000313" key="4">
    <source>
        <dbReference type="Proteomes" id="UP000176938"/>
    </source>
</evidence>
<sequence>MVYMEIKRHILANLLEDFNDRNTAIMVGARQAGKTFLLKKIEAEAIARGSQTSFFDLEQPDVLARFNTSDDEIVKLLCGSGEIIFIDEFHYIKNASHIFKAIFDRGKKGKIYASGSSSLEIHKHLKESLAGRKIIYQIYPCSFAEVGQVITKHTFEYYCKYGGMPALIHTENENKKMLILTDILQSYLMKDIKSLIKEENIRAFNSLLFLLAQYQGSIVTTSSLAKEVGLTARTIESYLEILSQTYVNFPLHSFSLNYGNELKKSKKYYLYDLGIRNALLKNFAPLGDRKDTGAIVESFVFLELNKRLSPETEIRFWKLKDGTEVDFIWIKNQKPYPIEVKTSCRQGEIPKGITAFINRYPDTKKAFVVNNNFSGEATYRDARIYFVKLKDAALVPDQV</sequence>
<feature type="domain" description="DUF4143" evidence="2">
    <location>
        <begin position="190"/>
        <end position="343"/>
    </location>
</feature>
<dbReference type="AlphaFoldDB" id="A0A1F4RCV6"/>
<evidence type="ECO:0000259" key="2">
    <source>
        <dbReference type="Pfam" id="PF13635"/>
    </source>
</evidence>
<dbReference type="EMBL" id="METP01000030">
    <property type="protein sequence ID" value="OGC05988.1"/>
    <property type="molecule type" value="Genomic_DNA"/>
</dbReference>
<reference evidence="3 4" key="1">
    <citation type="journal article" date="2016" name="Nat. Commun.">
        <title>Thousands of microbial genomes shed light on interconnected biogeochemical processes in an aquifer system.</title>
        <authorList>
            <person name="Anantharaman K."/>
            <person name="Brown C.T."/>
            <person name="Hug L.A."/>
            <person name="Sharon I."/>
            <person name="Castelle C.J."/>
            <person name="Probst A.J."/>
            <person name="Thomas B.C."/>
            <person name="Singh A."/>
            <person name="Wilkins M.J."/>
            <person name="Karaoz U."/>
            <person name="Brodie E.L."/>
            <person name="Williams K.H."/>
            <person name="Hubbard S.S."/>
            <person name="Banfield J.F."/>
        </authorList>
    </citation>
    <scope>NUCLEOTIDE SEQUENCE [LARGE SCALE GENOMIC DNA]</scope>
</reference>
<dbReference type="InterPro" id="IPR011335">
    <property type="entry name" value="Restrct_endonuc-II-like"/>
</dbReference>
<dbReference type="PANTHER" id="PTHR43566">
    <property type="entry name" value="CONSERVED PROTEIN"/>
    <property type="match status" value="1"/>
</dbReference>
<dbReference type="Pfam" id="PF13173">
    <property type="entry name" value="AAA_14"/>
    <property type="match status" value="1"/>
</dbReference>